<dbReference type="SUPFAM" id="SSF101912">
    <property type="entry name" value="Sema domain"/>
    <property type="match status" value="1"/>
</dbReference>
<dbReference type="GO" id="GO:0045499">
    <property type="term" value="F:chemorepellent activity"/>
    <property type="evidence" value="ECO:0007669"/>
    <property type="project" value="TreeGrafter"/>
</dbReference>
<dbReference type="OrthoDB" id="9988752at2759"/>
<keyword evidence="5" id="KW-0325">Glycoprotein</keyword>
<proteinExistence type="predicted"/>
<dbReference type="EMBL" id="JYDO01000171">
    <property type="protein sequence ID" value="KRZ68225.1"/>
    <property type="molecule type" value="Genomic_DNA"/>
</dbReference>
<keyword evidence="3 7" id="KW-0472">Membrane</keyword>
<evidence type="ECO:0000256" key="5">
    <source>
        <dbReference type="ARBA" id="ARBA00023180"/>
    </source>
</evidence>
<evidence type="ECO:0000256" key="6">
    <source>
        <dbReference type="PROSITE-ProRule" id="PRU00352"/>
    </source>
</evidence>
<dbReference type="PANTHER" id="PTHR11036">
    <property type="entry name" value="SEMAPHORIN"/>
    <property type="match status" value="1"/>
</dbReference>
<feature type="non-terminal residue" evidence="9">
    <location>
        <position position="1"/>
    </location>
</feature>
<evidence type="ECO:0000256" key="2">
    <source>
        <dbReference type="ARBA" id="ARBA00022902"/>
    </source>
</evidence>
<evidence type="ECO:0000256" key="7">
    <source>
        <dbReference type="SAM" id="Phobius"/>
    </source>
</evidence>
<dbReference type="InterPro" id="IPR027231">
    <property type="entry name" value="Semaphorin"/>
</dbReference>
<dbReference type="InterPro" id="IPR036352">
    <property type="entry name" value="Semap_dom_sf"/>
</dbReference>
<dbReference type="SMART" id="SM00630">
    <property type="entry name" value="Sema"/>
    <property type="match status" value="1"/>
</dbReference>
<protein>
    <submittedName>
        <fullName evidence="9">Semaphorin-1A</fullName>
    </submittedName>
</protein>
<dbReference type="Pfam" id="PF01403">
    <property type="entry name" value="Sema"/>
    <property type="match status" value="1"/>
</dbReference>
<evidence type="ECO:0000259" key="8">
    <source>
        <dbReference type="PROSITE" id="PS51004"/>
    </source>
</evidence>
<dbReference type="PROSITE" id="PS51004">
    <property type="entry name" value="SEMA"/>
    <property type="match status" value="1"/>
</dbReference>
<dbReference type="Pfam" id="PF01437">
    <property type="entry name" value="PSI"/>
    <property type="match status" value="1"/>
</dbReference>
<feature type="transmembrane region" description="Helical" evidence="7">
    <location>
        <begin position="653"/>
        <end position="674"/>
    </location>
</feature>
<keyword evidence="2" id="KW-0524">Neurogenesis</keyword>
<dbReference type="GO" id="GO:0007411">
    <property type="term" value="P:axon guidance"/>
    <property type="evidence" value="ECO:0007669"/>
    <property type="project" value="TreeGrafter"/>
</dbReference>
<dbReference type="PANTHER" id="PTHR11036:SF127">
    <property type="entry name" value="SEMAPHORIN-1A"/>
    <property type="match status" value="1"/>
</dbReference>
<evidence type="ECO:0000313" key="10">
    <source>
        <dbReference type="Proteomes" id="UP000054843"/>
    </source>
</evidence>
<dbReference type="GO" id="GO:0005886">
    <property type="term" value="C:plasma membrane"/>
    <property type="evidence" value="ECO:0007669"/>
    <property type="project" value="TreeGrafter"/>
</dbReference>
<evidence type="ECO:0000256" key="4">
    <source>
        <dbReference type="ARBA" id="ARBA00023157"/>
    </source>
</evidence>
<dbReference type="Gene3D" id="2.130.10.10">
    <property type="entry name" value="YVTN repeat-like/Quinoprotein amine dehydrogenase"/>
    <property type="match status" value="1"/>
</dbReference>
<comment type="subcellular location">
    <subcellularLocation>
        <location evidence="1">Membrane</location>
    </subcellularLocation>
</comment>
<sequence>LLVEMDRGGQLRLCALFYFGICTLHGFMVSEEAAHQIVDATKLGLHFDGSYKSQDSFKVLARQDEFLLIGARNTLYNISVENFSHVQSLNWPSTKENTEECLMKGKNEDDCQNYIRLYANNLDGTFIVCGTNAYKPLCRVYYAEQFFCCIEIAGVIDSGTWEFENEYKVLREFHAAGVVPYDAEHNSTYVYNPETQEMFSATAADFATLDPLIYKRDMTKEEDLGLRTNRYDKKILNEPSFVASFKIEDYVYFWFREATYEQRGCGKAVYARVGRVCSHDHGHARRKDTWTSFVKAPLNCSAPGEFPHYFDELVATSESIPGSNSLSDSRLLYAVFNSPSSIIPSSAICAFSMHDVKQVFEKSEFKVQHNTGMRHLPRYPSAVLASATVKPGFCVNDSRLLSDDIVNFVNNNPLLNDAIPNVFESPLFVHLGYSGSFTQIAVDAKVKGLDGHEYDVVFVGTDNGKVLKMLNTAGDSRSVKSNLIEVINVFADNSVVTGLFIYHPKNSNKSASSGKLIVVSSKEIRLLPLFHCSEARDCWSCLKLQDPYCAWDTQAERCVGQSSWKKSKLNLLQNVRRPMPNVRACPSGSSKVAKAESLDGILQKDFVPANLEPAGGSTSGQSDGCACNDLESSPFRSSRHDPEIVKETYRSDAFAVAIPLTFLISSILGFLFGYKCRMSRLLKKKGLPTKDQLAGNVYYQNNPAVINTVKTAVNSPKAASTVTQIGLCDTLPKLSTSSQQHSGLPLKSMSGYNTLPKSHLVKKVYV</sequence>
<dbReference type="GO" id="GO:0071526">
    <property type="term" value="P:semaphorin-plexin signaling pathway"/>
    <property type="evidence" value="ECO:0007669"/>
    <property type="project" value="TreeGrafter"/>
</dbReference>
<dbReference type="SMART" id="SM00423">
    <property type="entry name" value="PSI"/>
    <property type="match status" value="1"/>
</dbReference>
<evidence type="ECO:0000256" key="3">
    <source>
        <dbReference type="ARBA" id="ARBA00023136"/>
    </source>
</evidence>
<name>A0A0V1M8V4_9BILA</name>
<dbReference type="GO" id="GO:0030335">
    <property type="term" value="P:positive regulation of cell migration"/>
    <property type="evidence" value="ECO:0007669"/>
    <property type="project" value="TreeGrafter"/>
</dbReference>
<keyword evidence="7" id="KW-1133">Transmembrane helix</keyword>
<evidence type="ECO:0000256" key="1">
    <source>
        <dbReference type="ARBA" id="ARBA00004370"/>
    </source>
</evidence>
<evidence type="ECO:0000313" key="9">
    <source>
        <dbReference type="EMBL" id="KRZ68225.1"/>
    </source>
</evidence>
<dbReference type="InterPro" id="IPR015943">
    <property type="entry name" value="WD40/YVTN_repeat-like_dom_sf"/>
</dbReference>
<dbReference type="Gene3D" id="3.30.1680.10">
    <property type="entry name" value="ligand-binding face of the semaphorins, domain 2"/>
    <property type="match status" value="1"/>
</dbReference>
<dbReference type="STRING" id="268474.A0A0V1M8V4"/>
<organism evidence="9 10">
    <name type="scientific">Trichinella papuae</name>
    <dbReference type="NCBI Taxonomy" id="268474"/>
    <lineage>
        <taxon>Eukaryota</taxon>
        <taxon>Metazoa</taxon>
        <taxon>Ecdysozoa</taxon>
        <taxon>Nematoda</taxon>
        <taxon>Enoplea</taxon>
        <taxon>Dorylaimia</taxon>
        <taxon>Trichinellida</taxon>
        <taxon>Trichinellidae</taxon>
        <taxon>Trichinella</taxon>
    </lineage>
</organism>
<dbReference type="InterPro" id="IPR002165">
    <property type="entry name" value="Plexin_repeat"/>
</dbReference>
<keyword evidence="10" id="KW-1185">Reference proteome</keyword>
<keyword evidence="7" id="KW-0812">Transmembrane</keyword>
<dbReference type="SUPFAM" id="SSF103575">
    <property type="entry name" value="Plexin repeat"/>
    <property type="match status" value="1"/>
</dbReference>
<feature type="domain" description="Sema" evidence="8">
    <location>
        <begin position="35"/>
        <end position="529"/>
    </location>
</feature>
<dbReference type="Proteomes" id="UP000054843">
    <property type="component" value="Unassembled WGS sequence"/>
</dbReference>
<dbReference type="InterPro" id="IPR001627">
    <property type="entry name" value="Semap_dom"/>
</dbReference>
<keyword evidence="4" id="KW-1015">Disulfide bond</keyword>
<dbReference type="AlphaFoldDB" id="A0A0V1M8V4"/>
<accession>A0A0V1M8V4</accession>
<comment type="caution">
    <text evidence="9">The sequence shown here is derived from an EMBL/GenBank/DDBJ whole genome shotgun (WGS) entry which is preliminary data.</text>
</comment>
<gene>
    <name evidence="9" type="primary">SEMA-1A</name>
    <name evidence="9" type="ORF">T10_8327</name>
</gene>
<dbReference type="InterPro" id="IPR016201">
    <property type="entry name" value="PSI"/>
</dbReference>
<dbReference type="GO" id="GO:0030215">
    <property type="term" value="F:semaphorin receptor binding"/>
    <property type="evidence" value="ECO:0007669"/>
    <property type="project" value="InterPro"/>
</dbReference>
<comment type="caution">
    <text evidence="6">Lacks conserved residue(s) required for the propagation of feature annotation.</text>
</comment>
<reference evidence="9 10" key="1">
    <citation type="submission" date="2015-01" db="EMBL/GenBank/DDBJ databases">
        <title>Evolution of Trichinella species and genotypes.</title>
        <authorList>
            <person name="Korhonen P.K."/>
            <person name="Edoardo P."/>
            <person name="Giuseppe L.R."/>
            <person name="Gasser R.B."/>
        </authorList>
    </citation>
    <scope>NUCLEOTIDE SEQUENCE [LARGE SCALE GENOMIC DNA]</scope>
    <source>
        <strain evidence="9">ISS1980</strain>
    </source>
</reference>